<reference evidence="2" key="1">
    <citation type="journal article" date="2023" name="Nat. Plants">
        <title>Single-cell RNA sequencing provides a high-resolution roadmap for understanding the multicellular compartmentation of specialized metabolism.</title>
        <authorList>
            <person name="Sun S."/>
            <person name="Shen X."/>
            <person name="Li Y."/>
            <person name="Li Y."/>
            <person name="Wang S."/>
            <person name="Li R."/>
            <person name="Zhang H."/>
            <person name="Shen G."/>
            <person name="Guo B."/>
            <person name="Wei J."/>
            <person name="Xu J."/>
            <person name="St-Pierre B."/>
            <person name="Chen S."/>
            <person name="Sun C."/>
        </authorList>
    </citation>
    <scope>NUCLEOTIDE SEQUENCE [LARGE SCALE GENOMIC DNA]</scope>
</reference>
<organism evidence="1 2">
    <name type="scientific">Catharanthus roseus</name>
    <name type="common">Madagascar periwinkle</name>
    <name type="synonym">Vinca rosea</name>
    <dbReference type="NCBI Taxonomy" id="4058"/>
    <lineage>
        <taxon>Eukaryota</taxon>
        <taxon>Viridiplantae</taxon>
        <taxon>Streptophyta</taxon>
        <taxon>Embryophyta</taxon>
        <taxon>Tracheophyta</taxon>
        <taxon>Spermatophyta</taxon>
        <taxon>Magnoliopsida</taxon>
        <taxon>eudicotyledons</taxon>
        <taxon>Gunneridae</taxon>
        <taxon>Pentapetalae</taxon>
        <taxon>asterids</taxon>
        <taxon>lamiids</taxon>
        <taxon>Gentianales</taxon>
        <taxon>Apocynaceae</taxon>
        <taxon>Rauvolfioideae</taxon>
        <taxon>Vinceae</taxon>
        <taxon>Catharanthinae</taxon>
        <taxon>Catharanthus</taxon>
    </lineage>
</organism>
<keyword evidence="2" id="KW-1185">Reference proteome</keyword>
<name>A0ACC0CCN3_CATRO</name>
<evidence type="ECO:0000313" key="2">
    <source>
        <dbReference type="Proteomes" id="UP001060085"/>
    </source>
</evidence>
<accession>A0ACC0CCN3</accession>
<protein>
    <submittedName>
        <fullName evidence="1">Uncharacterized protein</fullName>
    </submittedName>
</protein>
<gene>
    <name evidence="1" type="ORF">M9H77_03845</name>
</gene>
<comment type="caution">
    <text evidence="1">The sequence shown here is derived from an EMBL/GenBank/DDBJ whole genome shotgun (WGS) entry which is preliminary data.</text>
</comment>
<sequence>MYYTVRLSGRRGDVDLGPVTDRTGRVEGALSQLHLEMFGAAPQDSSCSTHGYSHAEYSISSSDPYVPEPVNRVFEGDKVVDEEQERRGDDDGDGGDDDQDDDDDDDDDDDGDEEQTVYVAPVAPASGLDGRPCHGKGKGFTGSFMSVMSKFAGSHNKRPEVARDVPAPIQKMKKVKASDWEQTEAAEGGPIDPELIPSYGGHVVGRIWRGQDRGLLKCQSRYMALTGWDLTDSQARPLASGSRFNASELHAVATSRQTSQSHQVRAAYYLQYILGSVAWIYLYFPMFAPSFRHSSKDASPTTRCFRRSCIPAHPIQPQEARRPPNNRMYVLRNTFVEALWLEAPSDLLTESWTSVPAIPASSCTDDYMDWYLPRTHPKIQNPGNIPSGYNIPVAPAMPPKALLDLIAHECHR</sequence>
<proteinExistence type="predicted"/>
<dbReference type="Proteomes" id="UP001060085">
    <property type="component" value="Linkage Group LG01"/>
</dbReference>
<dbReference type="EMBL" id="CM044701">
    <property type="protein sequence ID" value="KAI5682617.1"/>
    <property type="molecule type" value="Genomic_DNA"/>
</dbReference>
<evidence type="ECO:0000313" key="1">
    <source>
        <dbReference type="EMBL" id="KAI5682617.1"/>
    </source>
</evidence>